<evidence type="ECO:0000313" key="2">
    <source>
        <dbReference type="Proteomes" id="UP000273145"/>
    </source>
</evidence>
<dbReference type="RefSeq" id="WP_125081440.1">
    <property type="nucleotide sequence ID" value="NZ_CP034248.1"/>
</dbReference>
<organism evidence="1 2">
    <name type="scientific">Paenibacillus lentus</name>
    <dbReference type="NCBI Taxonomy" id="1338368"/>
    <lineage>
        <taxon>Bacteria</taxon>
        <taxon>Bacillati</taxon>
        <taxon>Bacillota</taxon>
        <taxon>Bacilli</taxon>
        <taxon>Bacillales</taxon>
        <taxon>Paenibacillaceae</taxon>
        <taxon>Paenibacillus</taxon>
    </lineage>
</organism>
<dbReference type="Proteomes" id="UP000273145">
    <property type="component" value="Chromosome"/>
</dbReference>
<dbReference type="KEGG" id="plen:EIM92_03135"/>
<protein>
    <submittedName>
        <fullName evidence="1">Uncharacterized protein</fullName>
    </submittedName>
</protein>
<accession>A0A3S8RQU5</accession>
<dbReference type="AlphaFoldDB" id="A0A3S8RQU5"/>
<evidence type="ECO:0000313" key="1">
    <source>
        <dbReference type="EMBL" id="AZK45321.1"/>
    </source>
</evidence>
<proteinExistence type="predicted"/>
<name>A0A3S8RQU5_9BACL</name>
<reference evidence="1 2" key="1">
    <citation type="submission" date="2018-11" db="EMBL/GenBank/DDBJ databases">
        <title>Genome sequencing of Paenibacillus lentus DSM25539(T).</title>
        <authorList>
            <person name="Kook J.-K."/>
            <person name="Park S.-N."/>
            <person name="Lim Y.K."/>
        </authorList>
    </citation>
    <scope>NUCLEOTIDE SEQUENCE [LARGE SCALE GENOMIC DNA]</scope>
    <source>
        <strain evidence="1 2">DSM 25539</strain>
    </source>
</reference>
<gene>
    <name evidence="1" type="ORF">EIM92_03135</name>
</gene>
<keyword evidence="2" id="KW-1185">Reference proteome</keyword>
<dbReference type="OrthoDB" id="1906821at2"/>
<sequence length="115" mass="13252">MKIDSFIEEYDLHDSLIENIRINGEKLVLDIDLCNWRQKNYSPEEDELKEIKVIFNNVQGYHLDSTNDTVDSDSILEISCSEVDSSSTVKDIKIVFEGELGMKIMTFRSDNVTVE</sequence>
<dbReference type="EMBL" id="CP034248">
    <property type="protein sequence ID" value="AZK45321.1"/>
    <property type="molecule type" value="Genomic_DNA"/>
</dbReference>